<accession>A0A0F9VFI6</accession>
<evidence type="ECO:0000313" key="1">
    <source>
        <dbReference type="EMBL" id="KKO02790.1"/>
    </source>
</evidence>
<proteinExistence type="predicted"/>
<dbReference type="AlphaFoldDB" id="A0A0F9VFI6"/>
<sequence length="223" mass="25633">MRLQDAVLFPKDPVIWPDGFLPIQGWDQRIQIRLPVAIGSFDEIRVAQAMSQKTIEMMTNSGSQLLFKKIKIEIRERTYWLALQIEPQGFIIFDPPLESRSKKQKSNAVYYAASEKWGLLVQYIPPDSRTSSHDHSKSRWIETNHPLIGGAKLCTSENRQQQLTYHLTMANPISPVITPRVIHQISTDDQPLLNIIEITGDPDWFKKWKNGGGHTFETFPQQP</sequence>
<organism evidence="1">
    <name type="scientific">marine sediment metagenome</name>
    <dbReference type="NCBI Taxonomy" id="412755"/>
    <lineage>
        <taxon>unclassified sequences</taxon>
        <taxon>metagenomes</taxon>
        <taxon>ecological metagenomes</taxon>
    </lineage>
</organism>
<dbReference type="EMBL" id="LAZR01000029">
    <property type="protein sequence ID" value="KKO02790.1"/>
    <property type="molecule type" value="Genomic_DNA"/>
</dbReference>
<protein>
    <submittedName>
        <fullName evidence="1">Uncharacterized protein</fullName>
    </submittedName>
</protein>
<name>A0A0F9VFI6_9ZZZZ</name>
<reference evidence="1" key="1">
    <citation type="journal article" date="2015" name="Nature">
        <title>Complex archaea that bridge the gap between prokaryotes and eukaryotes.</title>
        <authorList>
            <person name="Spang A."/>
            <person name="Saw J.H."/>
            <person name="Jorgensen S.L."/>
            <person name="Zaremba-Niedzwiedzka K."/>
            <person name="Martijn J."/>
            <person name="Lind A.E."/>
            <person name="van Eijk R."/>
            <person name="Schleper C."/>
            <person name="Guy L."/>
            <person name="Ettema T.J."/>
        </authorList>
    </citation>
    <scope>NUCLEOTIDE SEQUENCE</scope>
</reference>
<gene>
    <name evidence="1" type="ORF">LCGC14_0102390</name>
</gene>
<comment type="caution">
    <text evidence="1">The sequence shown here is derived from an EMBL/GenBank/DDBJ whole genome shotgun (WGS) entry which is preliminary data.</text>
</comment>